<gene>
    <name evidence="10" type="ORF">STAS_26683</name>
</gene>
<dbReference type="AlphaFoldDB" id="A0A5A7QYH6"/>
<dbReference type="GO" id="GO:0035673">
    <property type="term" value="F:oligopeptide transmembrane transporter activity"/>
    <property type="evidence" value="ECO:0007669"/>
    <property type="project" value="InterPro"/>
</dbReference>
<dbReference type="Proteomes" id="UP000325081">
    <property type="component" value="Unassembled WGS sequence"/>
</dbReference>
<dbReference type="PANTHER" id="PTHR22601">
    <property type="entry name" value="ISP4 LIKE PROTEIN"/>
    <property type="match status" value="1"/>
</dbReference>
<evidence type="ECO:0000256" key="4">
    <source>
        <dbReference type="ARBA" id="ARBA00022692"/>
    </source>
</evidence>
<evidence type="ECO:0000256" key="6">
    <source>
        <dbReference type="ARBA" id="ARBA00022927"/>
    </source>
</evidence>
<evidence type="ECO:0000256" key="1">
    <source>
        <dbReference type="ARBA" id="ARBA00004141"/>
    </source>
</evidence>
<sequence length="268" mass="29991">QAGLNVISEMIIGYMYPGKPLANVAFKTYGTISMSQAITFLSDFKLGHYMKIPPKSMFLVQLVGTVITSLVCFSTAWWLLTTIENICDPSKLPDGSPWTCPGDDVFYNASIIWGVVGPLRMFGKLGLYPKVNYFFLFGLLGPVPVWYFSHKYPHKKWIRYVNVPIIISGASSMPVAKAVNYMCWFSVGLFFNLYVYRRFRGWWARHNYILSGGLDAGVAFMATLCYFTLQFNGIGGPKWWGLAVDDHCPLAKCPTAAGVRVEGCPVSH</sequence>
<feature type="transmembrane region" description="Helical" evidence="9">
    <location>
        <begin position="131"/>
        <end position="149"/>
    </location>
</feature>
<accession>A0A5A7QYH6</accession>
<evidence type="ECO:0000256" key="5">
    <source>
        <dbReference type="ARBA" id="ARBA00022856"/>
    </source>
</evidence>
<organism evidence="10 11">
    <name type="scientific">Striga asiatica</name>
    <name type="common">Asiatic witchweed</name>
    <name type="synonym">Buchnera asiatica</name>
    <dbReference type="NCBI Taxonomy" id="4170"/>
    <lineage>
        <taxon>Eukaryota</taxon>
        <taxon>Viridiplantae</taxon>
        <taxon>Streptophyta</taxon>
        <taxon>Embryophyta</taxon>
        <taxon>Tracheophyta</taxon>
        <taxon>Spermatophyta</taxon>
        <taxon>Magnoliopsida</taxon>
        <taxon>eudicotyledons</taxon>
        <taxon>Gunneridae</taxon>
        <taxon>Pentapetalae</taxon>
        <taxon>asterids</taxon>
        <taxon>lamiids</taxon>
        <taxon>Lamiales</taxon>
        <taxon>Orobanchaceae</taxon>
        <taxon>Buchnereae</taxon>
        <taxon>Striga</taxon>
    </lineage>
</organism>
<keyword evidence="8 9" id="KW-0472">Membrane</keyword>
<evidence type="ECO:0000256" key="7">
    <source>
        <dbReference type="ARBA" id="ARBA00022989"/>
    </source>
</evidence>
<keyword evidence="7 9" id="KW-1133">Transmembrane helix</keyword>
<dbReference type="InterPro" id="IPR004813">
    <property type="entry name" value="OPT"/>
</dbReference>
<comment type="caution">
    <text evidence="10">The sequence shown here is derived from an EMBL/GenBank/DDBJ whole genome shotgun (WGS) entry which is preliminary data.</text>
</comment>
<name>A0A5A7QYH6_STRAF</name>
<keyword evidence="11" id="KW-1185">Reference proteome</keyword>
<dbReference type="OrthoDB" id="9986677at2759"/>
<feature type="transmembrane region" description="Helical" evidence="9">
    <location>
        <begin position="178"/>
        <end position="196"/>
    </location>
</feature>
<dbReference type="GO" id="GO:0016020">
    <property type="term" value="C:membrane"/>
    <property type="evidence" value="ECO:0007669"/>
    <property type="project" value="UniProtKB-SubCell"/>
</dbReference>
<dbReference type="NCBIfam" id="TIGR00728">
    <property type="entry name" value="OPT_sfam"/>
    <property type="match status" value="1"/>
</dbReference>
<keyword evidence="3" id="KW-0813">Transport</keyword>
<evidence type="ECO:0000256" key="8">
    <source>
        <dbReference type="ARBA" id="ARBA00023136"/>
    </source>
</evidence>
<protein>
    <submittedName>
        <fullName evidence="10">Oligopeptide transporter</fullName>
    </submittedName>
</protein>
<keyword evidence="6" id="KW-0653">Protein transport</keyword>
<comment type="similarity">
    <text evidence="2">Belongs to the oligopeptide OPT transporter (TC 2.A.67.1) family.</text>
</comment>
<dbReference type="InterPro" id="IPR004648">
    <property type="entry name" value="Oligpept_transpt"/>
</dbReference>
<comment type="subcellular location">
    <subcellularLocation>
        <location evidence="1">Membrane</location>
        <topology evidence="1">Multi-pass membrane protein</topology>
    </subcellularLocation>
</comment>
<reference evidence="11" key="1">
    <citation type="journal article" date="2019" name="Curr. Biol.">
        <title>Genome Sequence of Striga asiatica Provides Insight into the Evolution of Plant Parasitism.</title>
        <authorList>
            <person name="Yoshida S."/>
            <person name="Kim S."/>
            <person name="Wafula E.K."/>
            <person name="Tanskanen J."/>
            <person name="Kim Y.M."/>
            <person name="Honaas L."/>
            <person name="Yang Z."/>
            <person name="Spallek T."/>
            <person name="Conn C.E."/>
            <person name="Ichihashi Y."/>
            <person name="Cheong K."/>
            <person name="Cui S."/>
            <person name="Der J.P."/>
            <person name="Gundlach H."/>
            <person name="Jiao Y."/>
            <person name="Hori C."/>
            <person name="Ishida J.K."/>
            <person name="Kasahara H."/>
            <person name="Kiba T."/>
            <person name="Kim M.S."/>
            <person name="Koo N."/>
            <person name="Laohavisit A."/>
            <person name="Lee Y.H."/>
            <person name="Lumba S."/>
            <person name="McCourt P."/>
            <person name="Mortimer J.C."/>
            <person name="Mutuku J.M."/>
            <person name="Nomura T."/>
            <person name="Sasaki-Sekimoto Y."/>
            <person name="Seto Y."/>
            <person name="Wang Y."/>
            <person name="Wakatake T."/>
            <person name="Sakakibara H."/>
            <person name="Demura T."/>
            <person name="Yamaguchi S."/>
            <person name="Yoneyama K."/>
            <person name="Manabe R.I."/>
            <person name="Nelson D.C."/>
            <person name="Schulman A.H."/>
            <person name="Timko M.P."/>
            <person name="dePamphilis C.W."/>
            <person name="Choi D."/>
            <person name="Shirasu K."/>
        </authorList>
    </citation>
    <scope>NUCLEOTIDE SEQUENCE [LARGE SCALE GENOMIC DNA]</scope>
    <source>
        <strain evidence="11">cv. UVA1</strain>
    </source>
</reference>
<proteinExistence type="inferred from homology"/>
<feature type="non-terminal residue" evidence="10">
    <location>
        <position position="1"/>
    </location>
</feature>
<dbReference type="EMBL" id="BKCP01008570">
    <property type="protein sequence ID" value="GER49437.1"/>
    <property type="molecule type" value="Genomic_DNA"/>
</dbReference>
<evidence type="ECO:0000256" key="3">
    <source>
        <dbReference type="ARBA" id="ARBA00022448"/>
    </source>
</evidence>
<feature type="transmembrane region" description="Helical" evidence="9">
    <location>
        <begin position="58"/>
        <end position="80"/>
    </location>
</feature>
<evidence type="ECO:0000313" key="11">
    <source>
        <dbReference type="Proteomes" id="UP000325081"/>
    </source>
</evidence>
<feature type="transmembrane region" description="Helical" evidence="9">
    <location>
        <begin position="208"/>
        <end position="229"/>
    </location>
</feature>
<dbReference type="GO" id="GO:0015031">
    <property type="term" value="P:protein transport"/>
    <property type="evidence" value="ECO:0007669"/>
    <property type="project" value="UniProtKB-KW"/>
</dbReference>
<evidence type="ECO:0000256" key="2">
    <source>
        <dbReference type="ARBA" id="ARBA00005484"/>
    </source>
</evidence>
<evidence type="ECO:0000256" key="9">
    <source>
        <dbReference type="SAM" id="Phobius"/>
    </source>
</evidence>
<dbReference type="Pfam" id="PF03169">
    <property type="entry name" value="OPT"/>
    <property type="match status" value="1"/>
</dbReference>
<keyword evidence="5" id="KW-0571">Peptide transport</keyword>
<keyword evidence="4 9" id="KW-0812">Transmembrane</keyword>
<evidence type="ECO:0000313" key="10">
    <source>
        <dbReference type="EMBL" id="GER49437.1"/>
    </source>
</evidence>